<protein>
    <submittedName>
        <fullName evidence="2">Thioesterase</fullName>
    </submittedName>
</protein>
<reference evidence="2" key="1">
    <citation type="journal article" date="2014" name="Int. J. Syst. Evol. Microbiol.">
        <title>Complete genome sequence of Corynebacterium casei LMG S-19264T (=DSM 44701T), isolated from a smear-ripened cheese.</title>
        <authorList>
            <consortium name="US DOE Joint Genome Institute (JGI-PGF)"/>
            <person name="Walter F."/>
            <person name="Albersmeier A."/>
            <person name="Kalinowski J."/>
            <person name="Ruckert C."/>
        </authorList>
    </citation>
    <scope>NUCLEOTIDE SEQUENCE</scope>
    <source>
        <strain evidence="2">KCTC 12113</strain>
    </source>
</reference>
<dbReference type="InterPro" id="IPR002864">
    <property type="entry name" value="Acyl-ACP_thioesterase_NHD"/>
</dbReference>
<name>A0A918J221_9FLAO</name>
<dbReference type="Gene3D" id="3.10.129.10">
    <property type="entry name" value="Hotdog Thioesterase"/>
    <property type="match status" value="1"/>
</dbReference>
<evidence type="ECO:0000259" key="1">
    <source>
        <dbReference type="Pfam" id="PF01643"/>
    </source>
</evidence>
<evidence type="ECO:0000313" key="3">
    <source>
        <dbReference type="Proteomes" id="UP000634668"/>
    </source>
</evidence>
<dbReference type="AlphaFoldDB" id="A0A918J221"/>
<dbReference type="Proteomes" id="UP000634668">
    <property type="component" value="Unassembled WGS sequence"/>
</dbReference>
<gene>
    <name evidence="2" type="ORF">GCM10007383_29980</name>
</gene>
<dbReference type="EMBL" id="BMWP01000023">
    <property type="protein sequence ID" value="GGW43373.1"/>
    <property type="molecule type" value="Genomic_DNA"/>
</dbReference>
<feature type="domain" description="Acyl-ACP thioesterase N-terminal hotdog" evidence="1">
    <location>
        <begin position="3"/>
        <end position="125"/>
    </location>
</feature>
<dbReference type="InterPro" id="IPR029069">
    <property type="entry name" value="HotDog_dom_sf"/>
</dbReference>
<dbReference type="GO" id="GO:0006633">
    <property type="term" value="P:fatty acid biosynthetic process"/>
    <property type="evidence" value="ECO:0007669"/>
    <property type="project" value="InterPro"/>
</dbReference>
<dbReference type="SUPFAM" id="SSF54637">
    <property type="entry name" value="Thioesterase/thiol ester dehydrase-isomerase"/>
    <property type="match status" value="1"/>
</dbReference>
<proteinExistence type="predicted"/>
<organism evidence="2 3">
    <name type="scientific">Arenibacter certesii</name>
    <dbReference type="NCBI Taxonomy" id="228955"/>
    <lineage>
        <taxon>Bacteria</taxon>
        <taxon>Pseudomonadati</taxon>
        <taxon>Bacteroidota</taxon>
        <taxon>Flavobacteriia</taxon>
        <taxon>Flavobacteriales</taxon>
        <taxon>Flavobacteriaceae</taxon>
        <taxon>Arenibacter</taxon>
    </lineage>
</organism>
<dbReference type="GO" id="GO:0016790">
    <property type="term" value="F:thiolester hydrolase activity"/>
    <property type="evidence" value="ECO:0007669"/>
    <property type="project" value="InterPro"/>
</dbReference>
<keyword evidence="3" id="KW-1185">Reference proteome</keyword>
<comment type="caution">
    <text evidence="2">The sequence shown here is derived from an EMBL/GenBank/DDBJ whole genome shotgun (WGS) entry which is preliminary data.</text>
</comment>
<reference evidence="2" key="2">
    <citation type="submission" date="2020-09" db="EMBL/GenBank/DDBJ databases">
        <authorList>
            <person name="Sun Q."/>
            <person name="Kim S."/>
        </authorList>
    </citation>
    <scope>NUCLEOTIDE SEQUENCE</scope>
    <source>
        <strain evidence="2">KCTC 12113</strain>
    </source>
</reference>
<accession>A0A918J221</accession>
<sequence>MSVFKKTLTVVQDDLDDLDHVNNVRYVQWMQDIAKEHWKAKAPEALINTTVWVVLTHHITYKNAAKLNDVIELQTYIDKSKGPVSSRIVEMFNKETGQLLVKAKTEWCLLNSATFKPMRISPEIAGIFISNP</sequence>
<evidence type="ECO:0000313" key="2">
    <source>
        <dbReference type="EMBL" id="GGW43373.1"/>
    </source>
</evidence>
<dbReference type="CDD" id="cd00586">
    <property type="entry name" value="4HBT"/>
    <property type="match status" value="1"/>
</dbReference>
<dbReference type="RefSeq" id="WP_026815354.1">
    <property type="nucleotide sequence ID" value="NZ_BMWP01000023.1"/>
</dbReference>
<dbReference type="Pfam" id="PF01643">
    <property type="entry name" value="Acyl-ACP_TE"/>
    <property type="match status" value="1"/>
</dbReference>